<comment type="caution">
    <text evidence="1">The sequence shown here is derived from an EMBL/GenBank/DDBJ whole genome shotgun (WGS) entry which is preliminary data.</text>
</comment>
<name>A0A2T7NV10_POMCA</name>
<sequence length="143" mass="15915">MNNRGLSYKVRLQSLRAAGCAAAWELARCTTRLKCQPSYKNATEREKKKGETSKFSCVCAASVNGNVRRHGWQQRYLFKPLPVVADALTESSAWLDIINVRSRGRRKHASGELVLEAFSCQPPRGVKVVDRTNIGGTHEPEDA</sequence>
<dbReference type="EMBL" id="PZQS01000009">
    <property type="protein sequence ID" value="PVD24995.1"/>
    <property type="molecule type" value="Genomic_DNA"/>
</dbReference>
<evidence type="ECO:0000313" key="1">
    <source>
        <dbReference type="EMBL" id="PVD24995.1"/>
    </source>
</evidence>
<dbReference type="Proteomes" id="UP000245119">
    <property type="component" value="Linkage Group LG9"/>
</dbReference>
<protein>
    <submittedName>
        <fullName evidence="1">Uncharacterized protein</fullName>
    </submittedName>
</protein>
<proteinExistence type="predicted"/>
<organism evidence="1 2">
    <name type="scientific">Pomacea canaliculata</name>
    <name type="common">Golden apple snail</name>
    <dbReference type="NCBI Taxonomy" id="400727"/>
    <lineage>
        <taxon>Eukaryota</taxon>
        <taxon>Metazoa</taxon>
        <taxon>Spiralia</taxon>
        <taxon>Lophotrochozoa</taxon>
        <taxon>Mollusca</taxon>
        <taxon>Gastropoda</taxon>
        <taxon>Caenogastropoda</taxon>
        <taxon>Architaenioglossa</taxon>
        <taxon>Ampullarioidea</taxon>
        <taxon>Ampullariidae</taxon>
        <taxon>Pomacea</taxon>
    </lineage>
</organism>
<accession>A0A2T7NV10</accession>
<keyword evidence="2" id="KW-1185">Reference proteome</keyword>
<reference evidence="1 2" key="1">
    <citation type="submission" date="2018-04" db="EMBL/GenBank/DDBJ databases">
        <title>The genome of golden apple snail Pomacea canaliculata provides insight into stress tolerance and invasive adaptation.</title>
        <authorList>
            <person name="Liu C."/>
            <person name="Liu B."/>
            <person name="Ren Y."/>
            <person name="Zhang Y."/>
            <person name="Wang H."/>
            <person name="Li S."/>
            <person name="Jiang F."/>
            <person name="Yin L."/>
            <person name="Zhang G."/>
            <person name="Qian W."/>
            <person name="Fan W."/>
        </authorList>
    </citation>
    <scope>NUCLEOTIDE SEQUENCE [LARGE SCALE GENOMIC DNA]</scope>
    <source>
        <strain evidence="1">SZHN2017</strain>
        <tissue evidence="1">Muscle</tissue>
    </source>
</reference>
<gene>
    <name evidence="1" type="ORF">C0Q70_15492</name>
</gene>
<dbReference type="AlphaFoldDB" id="A0A2T7NV10"/>
<evidence type="ECO:0000313" key="2">
    <source>
        <dbReference type="Proteomes" id="UP000245119"/>
    </source>
</evidence>